<dbReference type="GO" id="GO:0061665">
    <property type="term" value="F:SUMO ligase activity"/>
    <property type="evidence" value="ECO:0007669"/>
    <property type="project" value="TreeGrafter"/>
</dbReference>
<organism evidence="15 16">
    <name type="scientific">Phyllachora maydis</name>
    <dbReference type="NCBI Taxonomy" id="1825666"/>
    <lineage>
        <taxon>Eukaryota</taxon>
        <taxon>Fungi</taxon>
        <taxon>Dikarya</taxon>
        <taxon>Ascomycota</taxon>
        <taxon>Pezizomycotina</taxon>
        <taxon>Sordariomycetes</taxon>
        <taxon>Sordariomycetidae</taxon>
        <taxon>Phyllachorales</taxon>
        <taxon>Phyllachoraceae</taxon>
        <taxon>Phyllachora</taxon>
    </lineage>
</organism>
<feature type="compositionally biased region" description="Basic and acidic residues" evidence="13">
    <location>
        <begin position="171"/>
        <end position="185"/>
    </location>
</feature>
<evidence type="ECO:0000256" key="6">
    <source>
        <dbReference type="ARBA" id="ARBA00022723"/>
    </source>
</evidence>
<feature type="compositionally biased region" description="Low complexity" evidence="13">
    <location>
        <begin position="8"/>
        <end position="20"/>
    </location>
</feature>
<evidence type="ECO:0000256" key="5">
    <source>
        <dbReference type="ARBA" id="ARBA00022679"/>
    </source>
</evidence>
<dbReference type="EC" id="5.2.1.8" evidence="4"/>
<dbReference type="PANTHER" id="PTHR21330:SF1">
    <property type="entry name" value="E3 SUMO-PROTEIN LIGASE NSE2"/>
    <property type="match status" value="1"/>
</dbReference>
<dbReference type="InterPro" id="IPR003613">
    <property type="entry name" value="Ubox_domain"/>
</dbReference>
<dbReference type="PANTHER" id="PTHR21330">
    <property type="entry name" value="E3 SUMO-PROTEIN LIGASE NSE2"/>
    <property type="match status" value="1"/>
</dbReference>
<evidence type="ECO:0000256" key="8">
    <source>
        <dbReference type="ARBA" id="ARBA00022786"/>
    </source>
</evidence>
<feature type="domain" description="SP-RING-type" evidence="14">
    <location>
        <begin position="293"/>
        <end position="373"/>
    </location>
</feature>
<keyword evidence="5" id="KW-0808">Transferase</keyword>
<proteinExistence type="inferred from homology"/>
<evidence type="ECO:0000256" key="4">
    <source>
        <dbReference type="ARBA" id="ARBA00013194"/>
    </source>
</evidence>
<name>A0AAD9MEZ9_9PEZI</name>
<keyword evidence="8" id="KW-0833">Ubl conjugation pathway</keyword>
<feature type="compositionally biased region" description="Pro residues" evidence="13">
    <location>
        <begin position="21"/>
        <end position="35"/>
    </location>
</feature>
<dbReference type="InterPro" id="IPR004181">
    <property type="entry name" value="Znf_MIZ"/>
</dbReference>
<keyword evidence="6" id="KW-0479">Metal-binding</keyword>
<keyword evidence="16" id="KW-1185">Reference proteome</keyword>
<evidence type="ECO:0000256" key="3">
    <source>
        <dbReference type="ARBA" id="ARBA00008212"/>
    </source>
</evidence>
<dbReference type="EMBL" id="JAQQPM010000008">
    <property type="protein sequence ID" value="KAK2074654.1"/>
    <property type="molecule type" value="Genomic_DNA"/>
</dbReference>
<feature type="compositionally biased region" description="Acidic residues" evidence="13">
    <location>
        <begin position="186"/>
        <end position="201"/>
    </location>
</feature>
<dbReference type="Pfam" id="PF11789">
    <property type="entry name" value="zf-Nse"/>
    <property type="match status" value="1"/>
</dbReference>
<evidence type="ECO:0000256" key="9">
    <source>
        <dbReference type="ARBA" id="ARBA00022833"/>
    </source>
</evidence>
<dbReference type="PROSITE" id="PS51044">
    <property type="entry name" value="ZF_SP_RING"/>
    <property type="match status" value="1"/>
</dbReference>
<comment type="similarity">
    <text evidence="3">Belongs to the NSE2 family.</text>
</comment>
<dbReference type="GO" id="GO:0004842">
    <property type="term" value="F:ubiquitin-protein transferase activity"/>
    <property type="evidence" value="ECO:0007669"/>
    <property type="project" value="InterPro"/>
</dbReference>
<dbReference type="SMART" id="SM00504">
    <property type="entry name" value="Ubox"/>
    <property type="match status" value="1"/>
</dbReference>
<dbReference type="GO" id="GO:0000724">
    <property type="term" value="P:double-strand break repair via homologous recombination"/>
    <property type="evidence" value="ECO:0007669"/>
    <property type="project" value="InterPro"/>
</dbReference>
<keyword evidence="10" id="KW-0697">Rotamase</keyword>
<comment type="caution">
    <text evidence="15">The sequence shown here is derived from an EMBL/GenBank/DDBJ whole genome shotgun (WGS) entry which is preliminary data.</text>
</comment>
<dbReference type="CDD" id="cd16651">
    <property type="entry name" value="SPL-RING_NSE2"/>
    <property type="match status" value="1"/>
</dbReference>
<dbReference type="Gene3D" id="3.30.40.10">
    <property type="entry name" value="Zinc/RING finger domain, C3HC4 (zinc finger)"/>
    <property type="match status" value="1"/>
</dbReference>
<keyword evidence="10" id="KW-0413">Isomerase</keyword>
<dbReference type="AlphaFoldDB" id="A0AAD9MEZ9"/>
<feature type="region of interest" description="Disordered" evidence="13">
    <location>
        <begin position="369"/>
        <end position="420"/>
    </location>
</feature>
<reference evidence="15" key="1">
    <citation type="journal article" date="2023" name="Mol. Plant Microbe Interact.">
        <title>Elucidating the Obligate Nature and Biological Capacity of an Invasive Fungal Corn Pathogen.</title>
        <authorList>
            <person name="MacCready J.S."/>
            <person name="Roggenkamp E.M."/>
            <person name="Gdanetz K."/>
            <person name="Chilvers M.I."/>
        </authorList>
    </citation>
    <scope>NUCLEOTIDE SEQUENCE</scope>
    <source>
        <strain evidence="15">PM02</strain>
    </source>
</reference>
<evidence type="ECO:0000256" key="10">
    <source>
        <dbReference type="ARBA" id="ARBA00023110"/>
    </source>
</evidence>
<feature type="region of interest" description="Disordered" evidence="13">
    <location>
        <begin position="1"/>
        <end position="37"/>
    </location>
</feature>
<feature type="region of interest" description="Disordered" evidence="13">
    <location>
        <begin position="158"/>
        <end position="201"/>
    </location>
</feature>
<dbReference type="GO" id="GO:0016567">
    <property type="term" value="P:protein ubiquitination"/>
    <property type="evidence" value="ECO:0007669"/>
    <property type="project" value="InterPro"/>
</dbReference>
<gene>
    <name evidence="15" type="ORF">P8C59_008844</name>
</gene>
<dbReference type="GO" id="GO:0008270">
    <property type="term" value="F:zinc ion binding"/>
    <property type="evidence" value="ECO:0007669"/>
    <property type="project" value="UniProtKB-KW"/>
</dbReference>
<comment type="subcellular location">
    <subcellularLocation>
        <location evidence="1">Nucleus</location>
    </subcellularLocation>
</comment>
<evidence type="ECO:0000256" key="13">
    <source>
        <dbReference type="SAM" id="MobiDB-lite"/>
    </source>
</evidence>
<evidence type="ECO:0000259" key="14">
    <source>
        <dbReference type="PROSITE" id="PS51044"/>
    </source>
</evidence>
<dbReference type="InterPro" id="IPR026846">
    <property type="entry name" value="Nse2(Mms21)"/>
</dbReference>
<keyword evidence="11" id="KW-0539">Nucleus</keyword>
<evidence type="ECO:0000256" key="11">
    <source>
        <dbReference type="ARBA" id="ARBA00023242"/>
    </source>
</evidence>
<keyword evidence="9" id="KW-0862">Zinc</keyword>
<feature type="compositionally biased region" description="Acidic residues" evidence="13">
    <location>
        <begin position="375"/>
        <end position="387"/>
    </location>
</feature>
<evidence type="ECO:0000256" key="7">
    <source>
        <dbReference type="ARBA" id="ARBA00022771"/>
    </source>
</evidence>
<dbReference type="Proteomes" id="UP001217918">
    <property type="component" value="Unassembled WGS sequence"/>
</dbReference>
<evidence type="ECO:0000256" key="1">
    <source>
        <dbReference type="ARBA" id="ARBA00004123"/>
    </source>
</evidence>
<dbReference type="GO" id="GO:0016925">
    <property type="term" value="P:protein sumoylation"/>
    <property type="evidence" value="ECO:0007669"/>
    <property type="project" value="TreeGrafter"/>
</dbReference>
<dbReference type="InterPro" id="IPR013083">
    <property type="entry name" value="Znf_RING/FYVE/PHD"/>
</dbReference>
<keyword evidence="7 12" id="KW-0863">Zinc-finger</keyword>
<sequence>MPRPPQQRRPAAVDDAAAAARPPPAGLPTYEPPMHPLDDKARALLHSANDPRVLRKINNHVAKSIELLTKSVGCVNDRLAERRKLVKSLEKRRLNSAAAADGARPLKAEMEPGQAAYLADLEAKVARLTELSEAAMRDVLDYRVELVDEEAAFAAVEREVARQQPRPVAPRPERKTKGDAGHEETSENEIGEEEEEDEEMADVDNAAAAASLEPHTSAVQLLRKELAARQSQYRQLSMHQRYSQDNDYIIFKKTWHDAVHDGDGVPVPHASTWFDKDGRPVAPNKDAVQEDGSDDELMIQREVVDLRCPLTQAIMEEPYTSCVCKHTFEKSAIYEYISQFPNSAKCPVCTQAIKKQDLSPDEVMLRRIKRAAQREEEDDSEAEEDENIQASSPLVGRSKPVKVEKGRRRQLADEIEETEE</sequence>
<accession>A0AAD9MEZ9</accession>
<comment type="pathway">
    <text evidence="2">Protein modification; protein sumoylation.</text>
</comment>
<dbReference type="GO" id="GO:0030915">
    <property type="term" value="C:Smc5-Smc6 complex"/>
    <property type="evidence" value="ECO:0007669"/>
    <property type="project" value="InterPro"/>
</dbReference>
<dbReference type="SUPFAM" id="SSF57850">
    <property type="entry name" value="RING/U-box"/>
    <property type="match status" value="1"/>
</dbReference>
<evidence type="ECO:0000256" key="2">
    <source>
        <dbReference type="ARBA" id="ARBA00004718"/>
    </source>
</evidence>
<dbReference type="GO" id="GO:0003755">
    <property type="term" value="F:peptidyl-prolyl cis-trans isomerase activity"/>
    <property type="evidence" value="ECO:0007669"/>
    <property type="project" value="UniProtKB-KW"/>
</dbReference>
<evidence type="ECO:0000256" key="12">
    <source>
        <dbReference type="PROSITE-ProRule" id="PRU00452"/>
    </source>
</evidence>
<evidence type="ECO:0000313" key="16">
    <source>
        <dbReference type="Proteomes" id="UP001217918"/>
    </source>
</evidence>
<evidence type="ECO:0000313" key="15">
    <source>
        <dbReference type="EMBL" id="KAK2074654.1"/>
    </source>
</evidence>
<dbReference type="GO" id="GO:0005634">
    <property type="term" value="C:nucleus"/>
    <property type="evidence" value="ECO:0007669"/>
    <property type="project" value="UniProtKB-SubCell"/>
</dbReference>
<protein>
    <recommendedName>
        <fullName evidence="4">peptidylprolyl isomerase</fullName>
        <ecNumber evidence="4">5.2.1.8</ecNumber>
    </recommendedName>
</protein>